<dbReference type="OrthoDB" id="1930760at2759"/>
<evidence type="ECO:0000313" key="3">
    <source>
        <dbReference type="Proteomes" id="UP000054097"/>
    </source>
</evidence>
<sequence length="245" mass="27260">MTSNGAANGPSVQLSVNASSPTPTVQITMVSDFACPWCYVAHKELHLALDKVRQTHPHTRFALEYRPYQLDPTLPGEKEKPMCRIACYKAKFGEEKMKKIGALLKERGKRVGIDFHMAGKTRQTTNAHRLALKAWLIGGELAQTKMVDALFAAFFEKERDIGCYDFLSNAAQSTGLMTAESAKAFIMGDELRDHVNCLIRHSVLQDIKGVPFTIVANQWAIQGAESAESFYRVSNYPQSSTLRTC</sequence>
<proteinExistence type="predicted"/>
<keyword evidence="3" id="KW-1185">Reference proteome</keyword>
<dbReference type="Gene3D" id="3.40.30.10">
    <property type="entry name" value="Glutaredoxin"/>
    <property type="match status" value="1"/>
</dbReference>
<reference evidence="3" key="2">
    <citation type="submission" date="2015-01" db="EMBL/GenBank/DDBJ databases">
        <title>Evolutionary Origins and Diversification of the Mycorrhizal Mutualists.</title>
        <authorList>
            <consortium name="DOE Joint Genome Institute"/>
            <consortium name="Mycorrhizal Genomics Consortium"/>
            <person name="Kohler A."/>
            <person name="Kuo A."/>
            <person name="Nagy L.G."/>
            <person name="Floudas D."/>
            <person name="Copeland A."/>
            <person name="Barry K.W."/>
            <person name="Cichocki N."/>
            <person name="Veneault-Fourrey C."/>
            <person name="LaButti K."/>
            <person name="Lindquist E.A."/>
            <person name="Lipzen A."/>
            <person name="Lundell T."/>
            <person name="Morin E."/>
            <person name="Murat C."/>
            <person name="Riley R."/>
            <person name="Ohm R."/>
            <person name="Sun H."/>
            <person name="Tunlid A."/>
            <person name="Henrissat B."/>
            <person name="Grigoriev I.V."/>
            <person name="Hibbett D.S."/>
            <person name="Martin F."/>
        </authorList>
    </citation>
    <scope>NUCLEOTIDE SEQUENCE [LARGE SCALE GENOMIC DNA]</scope>
    <source>
        <strain evidence="3">MAFF 305830</strain>
    </source>
</reference>
<dbReference type="AlphaFoldDB" id="A0A0C2WD26"/>
<gene>
    <name evidence="2" type="ORF">M408DRAFT_75965</name>
</gene>
<dbReference type="Pfam" id="PF01323">
    <property type="entry name" value="DSBA"/>
    <property type="match status" value="1"/>
</dbReference>
<reference evidence="2 3" key="1">
    <citation type="submission" date="2014-04" db="EMBL/GenBank/DDBJ databases">
        <authorList>
            <consortium name="DOE Joint Genome Institute"/>
            <person name="Kuo A."/>
            <person name="Zuccaro A."/>
            <person name="Kohler A."/>
            <person name="Nagy L.G."/>
            <person name="Floudas D."/>
            <person name="Copeland A."/>
            <person name="Barry K.W."/>
            <person name="Cichocki N."/>
            <person name="Veneault-Fourrey C."/>
            <person name="LaButti K."/>
            <person name="Lindquist E.A."/>
            <person name="Lipzen A."/>
            <person name="Lundell T."/>
            <person name="Morin E."/>
            <person name="Murat C."/>
            <person name="Sun H."/>
            <person name="Tunlid A."/>
            <person name="Henrissat B."/>
            <person name="Grigoriev I.V."/>
            <person name="Hibbett D.S."/>
            <person name="Martin F."/>
            <person name="Nordberg H.P."/>
            <person name="Cantor M.N."/>
            <person name="Hua S.X."/>
        </authorList>
    </citation>
    <scope>NUCLEOTIDE SEQUENCE [LARGE SCALE GENOMIC DNA]</scope>
    <source>
        <strain evidence="2 3">MAFF 305830</strain>
    </source>
</reference>
<feature type="domain" description="DSBA-like thioredoxin" evidence="1">
    <location>
        <begin position="26"/>
        <end position="230"/>
    </location>
</feature>
<dbReference type="CDD" id="cd03024">
    <property type="entry name" value="DsbA_FrnE"/>
    <property type="match status" value="1"/>
</dbReference>
<dbReference type="EMBL" id="KN824324">
    <property type="protein sequence ID" value="KIM24363.1"/>
    <property type="molecule type" value="Genomic_DNA"/>
</dbReference>
<dbReference type="GO" id="GO:0016491">
    <property type="term" value="F:oxidoreductase activity"/>
    <property type="evidence" value="ECO:0007669"/>
    <property type="project" value="InterPro"/>
</dbReference>
<dbReference type="InterPro" id="IPR036249">
    <property type="entry name" value="Thioredoxin-like_sf"/>
</dbReference>
<dbReference type="Proteomes" id="UP000054097">
    <property type="component" value="Unassembled WGS sequence"/>
</dbReference>
<dbReference type="SUPFAM" id="SSF52833">
    <property type="entry name" value="Thioredoxin-like"/>
    <property type="match status" value="1"/>
</dbReference>
<dbReference type="PANTHER" id="PTHR13887">
    <property type="entry name" value="GLUTATHIONE S-TRANSFERASE KAPPA"/>
    <property type="match status" value="1"/>
</dbReference>
<name>A0A0C2WD26_SERVB</name>
<evidence type="ECO:0000259" key="1">
    <source>
        <dbReference type="Pfam" id="PF01323"/>
    </source>
</evidence>
<dbReference type="PANTHER" id="PTHR13887:SF41">
    <property type="entry name" value="THIOREDOXIN SUPERFAMILY PROTEIN"/>
    <property type="match status" value="1"/>
</dbReference>
<dbReference type="HOGENOM" id="CLU_069253_0_1_1"/>
<dbReference type="InterPro" id="IPR001853">
    <property type="entry name" value="DSBA-like_thioredoxin_dom"/>
</dbReference>
<organism evidence="2 3">
    <name type="scientific">Serendipita vermifera MAFF 305830</name>
    <dbReference type="NCBI Taxonomy" id="933852"/>
    <lineage>
        <taxon>Eukaryota</taxon>
        <taxon>Fungi</taxon>
        <taxon>Dikarya</taxon>
        <taxon>Basidiomycota</taxon>
        <taxon>Agaricomycotina</taxon>
        <taxon>Agaricomycetes</taxon>
        <taxon>Sebacinales</taxon>
        <taxon>Serendipitaceae</taxon>
        <taxon>Serendipita</taxon>
    </lineage>
</organism>
<accession>A0A0C2WD26</accession>
<evidence type="ECO:0000313" key="2">
    <source>
        <dbReference type="EMBL" id="KIM24363.1"/>
    </source>
</evidence>
<protein>
    <recommendedName>
        <fullName evidence="1">DSBA-like thioredoxin domain-containing protein</fullName>
    </recommendedName>
</protein>